<reference evidence="2 3" key="1">
    <citation type="submission" date="2024-08" db="EMBL/GenBank/DDBJ databases">
        <authorList>
            <person name="Cucini C."/>
            <person name="Frati F."/>
        </authorList>
    </citation>
    <scope>NUCLEOTIDE SEQUENCE [LARGE SCALE GENOMIC DNA]</scope>
</reference>
<accession>A0ABP1PV29</accession>
<evidence type="ECO:0000313" key="3">
    <source>
        <dbReference type="Proteomes" id="UP001642540"/>
    </source>
</evidence>
<evidence type="ECO:0008006" key="4">
    <source>
        <dbReference type="Google" id="ProtNLM"/>
    </source>
</evidence>
<protein>
    <recommendedName>
        <fullName evidence="4">FAST kinase domain-containing protein 5</fullName>
    </recommendedName>
</protein>
<dbReference type="Proteomes" id="UP001642540">
    <property type="component" value="Unassembled WGS sequence"/>
</dbReference>
<proteinExistence type="predicted"/>
<evidence type="ECO:0000256" key="1">
    <source>
        <dbReference type="SAM" id="MobiDB-lite"/>
    </source>
</evidence>
<feature type="compositionally biased region" description="Basic and acidic residues" evidence="1">
    <location>
        <begin position="84"/>
        <end position="101"/>
    </location>
</feature>
<organism evidence="2 3">
    <name type="scientific">Orchesella dallaii</name>
    <dbReference type="NCBI Taxonomy" id="48710"/>
    <lineage>
        <taxon>Eukaryota</taxon>
        <taxon>Metazoa</taxon>
        <taxon>Ecdysozoa</taxon>
        <taxon>Arthropoda</taxon>
        <taxon>Hexapoda</taxon>
        <taxon>Collembola</taxon>
        <taxon>Entomobryomorpha</taxon>
        <taxon>Entomobryoidea</taxon>
        <taxon>Orchesellidae</taxon>
        <taxon>Orchesellinae</taxon>
        <taxon>Orchesella</taxon>
    </lineage>
</organism>
<keyword evidence="3" id="KW-1185">Reference proteome</keyword>
<comment type="caution">
    <text evidence="2">The sequence shown here is derived from an EMBL/GenBank/DDBJ whole genome shotgun (WGS) entry which is preliminary data.</text>
</comment>
<gene>
    <name evidence="2" type="ORF">ODALV1_LOCUS4150</name>
</gene>
<name>A0ABP1PV29_9HEXA</name>
<dbReference type="EMBL" id="CAXLJM020000013">
    <property type="protein sequence ID" value="CAL8078630.1"/>
    <property type="molecule type" value="Genomic_DNA"/>
</dbReference>
<feature type="region of interest" description="Disordered" evidence="1">
    <location>
        <begin position="81"/>
        <end position="101"/>
    </location>
</feature>
<sequence length="706" mass="80847">MFFNRALKGCGSSKFWTSVIPLKTNKTLINNAPTSVAYLNSLSYQTDPIAIYDITRKPTCFLQLANYRMFSVTPKNADLPLDGIKSKRPSDEEPRWYHPSPTERLENPAYTYLKNHPEYQRLFFQHEVYSRLMTEDGQLTSEGEKQVNPAVKSFIDLCNTQPDELITDSKYEPIFAELISQSSLLTDVELLLIYFNLRRFPKRPRAKDKEYKKIWQPLDDLCMLRIQQQAWNLEYMFNLADLIYSVGLATESKFHWELVKKLYRRVDNLSKEEFIRMMFCFGGVKSLPDTLSIYNIEYNLPKFIDELTSEEVAVISVGFLRTKTHVNDKKMISKMLQIVVEDAQRIPSQSVSAVAKAVTISKTQTIEEDVYGFFEAFVPEIQRLDIHACASLVLLGLRTRVKHELLLNEILKKLQGRVDMMRNKDLEYICDGLASLNVDCDQLFLEISEEFQKRSLSMSLKIFSAAHGKSFISILVNLSMRNIYPQDLISLALSDDFLGNTFGRSMYTYTPEVLYLDICAGIEAANYSGPRLSEKYRGFLTKKNMLWIADEEKVTSSEYQKIARFMLAVCANSLGGPEFCHICNIVPPFRTIGVVYCLKEPDMQPVPVPESFTTIDDFIIKYIPDSDDAVDKNVKFHAFVLFPGSHATVNTSEPMGMAVMHCRQMEKLGFKIHPIYLGHNVKNPAAMKKFVSDVLGTPVPEDPKIE</sequence>
<evidence type="ECO:0000313" key="2">
    <source>
        <dbReference type="EMBL" id="CAL8078630.1"/>
    </source>
</evidence>